<protein>
    <submittedName>
        <fullName evidence="1">Uncharacterized protein</fullName>
    </submittedName>
</protein>
<evidence type="ECO:0000313" key="1">
    <source>
        <dbReference type="EMBL" id="KAF9511014.1"/>
    </source>
</evidence>
<dbReference type="AlphaFoldDB" id="A0A9P6DTW5"/>
<dbReference type="EMBL" id="MU129006">
    <property type="protein sequence ID" value="KAF9511014.1"/>
    <property type="molecule type" value="Genomic_DNA"/>
</dbReference>
<gene>
    <name evidence="1" type="ORF">BS47DRAFT_1364092</name>
</gene>
<name>A0A9P6DTW5_9AGAM</name>
<accession>A0A9P6DTW5</accession>
<keyword evidence="2" id="KW-1185">Reference proteome</keyword>
<evidence type="ECO:0000313" key="2">
    <source>
        <dbReference type="Proteomes" id="UP000886523"/>
    </source>
</evidence>
<proteinExistence type="predicted"/>
<comment type="caution">
    <text evidence="1">The sequence shown here is derived from an EMBL/GenBank/DDBJ whole genome shotgun (WGS) entry which is preliminary data.</text>
</comment>
<organism evidence="1 2">
    <name type="scientific">Hydnum rufescens UP504</name>
    <dbReference type="NCBI Taxonomy" id="1448309"/>
    <lineage>
        <taxon>Eukaryota</taxon>
        <taxon>Fungi</taxon>
        <taxon>Dikarya</taxon>
        <taxon>Basidiomycota</taxon>
        <taxon>Agaricomycotina</taxon>
        <taxon>Agaricomycetes</taxon>
        <taxon>Cantharellales</taxon>
        <taxon>Hydnaceae</taxon>
        <taxon>Hydnum</taxon>
    </lineage>
</organism>
<dbReference type="Proteomes" id="UP000886523">
    <property type="component" value="Unassembled WGS sequence"/>
</dbReference>
<reference evidence="1" key="1">
    <citation type="journal article" date="2020" name="Nat. Commun.">
        <title>Large-scale genome sequencing of mycorrhizal fungi provides insights into the early evolution of symbiotic traits.</title>
        <authorList>
            <person name="Miyauchi S."/>
            <person name="Kiss E."/>
            <person name="Kuo A."/>
            <person name="Drula E."/>
            <person name="Kohler A."/>
            <person name="Sanchez-Garcia M."/>
            <person name="Morin E."/>
            <person name="Andreopoulos B."/>
            <person name="Barry K.W."/>
            <person name="Bonito G."/>
            <person name="Buee M."/>
            <person name="Carver A."/>
            <person name="Chen C."/>
            <person name="Cichocki N."/>
            <person name="Clum A."/>
            <person name="Culley D."/>
            <person name="Crous P.W."/>
            <person name="Fauchery L."/>
            <person name="Girlanda M."/>
            <person name="Hayes R.D."/>
            <person name="Keri Z."/>
            <person name="LaButti K."/>
            <person name="Lipzen A."/>
            <person name="Lombard V."/>
            <person name="Magnuson J."/>
            <person name="Maillard F."/>
            <person name="Murat C."/>
            <person name="Nolan M."/>
            <person name="Ohm R.A."/>
            <person name="Pangilinan J."/>
            <person name="Pereira M.F."/>
            <person name="Perotto S."/>
            <person name="Peter M."/>
            <person name="Pfister S."/>
            <person name="Riley R."/>
            <person name="Sitrit Y."/>
            <person name="Stielow J.B."/>
            <person name="Szollosi G."/>
            <person name="Zifcakova L."/>
            <person name="Stursova M."/>
            <person name="Spatafora J.W."/>
            <person name="Tedersoo L."/>
            <person name="Vaario L.M."/>
            <person name="Yamada A."/>
            <person name="Yan M."/>
            <person name="Wang P."/>
            <person name="Xu J."/>
            <person name="Bruns T."/>
            <person name="Baldrian P."/>
            <person name="Vilgalys R."/>
            <person name="Dunand C."/>
            <person name="Henrissat B."/>
            <person name="Grigoriev I.V."/>
            <person name="Hibbett D."/>
            <person name="Nagy L.G."/>
            <person name="Martin F.M."/>
        </authorList>
    </citation>
    <scope>NUCLEOTIDE SEQUENCE</scope>
    <source>
        <strain evidence="1">UP504</strain>
    </source>
</reference>
<sequence>MPKTRQEPAIPRNMQGTPRAVQAHCSAWQILYFIGLGPSADLRLAICKILKITTPTEVGVWCTGFMWSRFIHFGGYHSWYPCQEPEMAPLYMSWLNTCLIHPLQQWVWYRALHHCVHCKCSGAGPLGMIFGGNVQPKEQLLLLFWCHDITTHPTKRMQHQKSSFCCSFGAIVPVLVENSPGITYLPQWPTKKEKQAGPHTRYGRSLTIIQMTATPGSQTAANVQAPIPLLSKPVRMPPENPAATHPMAIIRGQCMMKEEVMVPHTCCSRFPKQSPTHPT</sequence>